<organism evidence="2 3">
    <name type="scientific">Kordia algicida OT-1</name>
    <dbReference type="NCBI Taxonomy" id="391587"/>
    <lineage>
        <taxon>Bacteria</taxon>
        <taxon>Pseudomonadati</taxon>
        <taxon>Bacteroidota</taxon>
        <taxon>Flavobacteriia</taxon>
        <taxon>Flavobacteriales</taxon>
        <taxon>Flavobacteriaceae</taxon>
        <taxon>Kordia</taxon>
    </lineage>
</organism>
<evidence type="ECO:0000259" key="1">
    <source>
        <dbReference type="PROSITE" id="PS50206"/>
    </source>
</evidence>
<dbReference type="eggNOG" id="COG0607">
    <property type="taxonomic scope" value="Bacteria"/>
</dbReference>
<dbReference type="HOGENOM" id="CLU_089574_13_3_10"/>
<comment type="caution">
    <text evidence="2">The sequence shown here is derived from an EMBL/GenBank/DDBJ whole genome shotgun (WGS) entry which is preliminary data.</text>
</comment>
<dbReference type="Proteomes" id="UP000002945">
    <property type="component" value="Unassembled WGS sequence"/>
</dbReference>
<gene>
    <name evidence="2" type="ORF">KAOT1_22491</name>
</gene>
<dbReference type="PANTHER" id="PTHR43031">
    <property type="entry name" value="FAD-DEPENDENT OXIDOREDUCTASE"/>
    <property type="match status" value="1"/>
</dbReference>
<evidence type="ECO:0000313" key="3">
    <source>
        <dbReference type="Proteomes" id="UP000002945"/>
    </source>
</evidence>
<dbReference type="PANTHER" id="PTHR43031:SF1">
    <property type="entry name" value="PYRIDINE NUCLEOTIDE-DISULPHIDE OXIDOREDUCTASE"/>
    <property type="match status" value="1"/>
</dbReference>
<proteinExistence type="predicted"/>
<dbReference type="CDD" id="cd00158">
    <property type="entry name" value="RHOD"/>
    <property type="match status" value="1"/>
</dbReference>
<reference evidence="2 3" key="1">
    <citation type="journal article" date="2011" name="J. Bacteriol.">
        <title>Genome sequence of the algicidal bacterium Kordia algicida OT-1.</title>
        <authorList>
            <person name="Lee H.S."/>
            <person name="Kang S.G."/>
            <person name="Kwon K.K."/>
            <person name="Lee J.H."/>
            <person name="Kim S.J."/>
        </authorList>
    </citation>
    <scope>NUCLEOTIDE SEQUENCE [LARGE SCALE GENOMIC DNA]</scope>
    <source>
        <strain evidence="2 3">OT-1</strain>
    </source>
</reference>
<sequence length="125" mass="14084">MNNKQQTTNNKQQTTNILFIITMADLTQQEWQEQLANDTNAVILDVRTQDEVDEGHIPNAKHIDIFLGQGFIDEVKKLDASKNYYVYCRSGGRSAQACAVMNSVGFENTYNLMGGFSEWQGAKTN</sequence>
<dbReference type="SUPFAM" id="SSF52821">
    <property type="entry name" value="Rhodanese/Cell cycle control phosphatase"/>
    <property type="match status" value="1"/>
</dbReference>
<dbReference type="InterPro" id="IPR036873">
    <property type="entry name" value="Rhodanese-like_dom_sf"/>
</dbReference>
<name>A9E1S5_9FLAO</name>
<dbReference type="Gene3D" id="3.40.250.10">
    <property type="entry name" value="Rhodanese-like domain"/>
    <property type="match status" value="1"/>
</dbReference>
<protein>
    <submittedName>
        <fullName evidence="2">Rhodanese-like protein</fullName>
    </submittedName>
</protein>
<dbReference type="EMBL" id="ABIB01000007">
    <property type="protein sequence ID" value="EDP95668.1"/>
    <property type="molecule type" value="Genomic_DNA"/>
</dbReference>
<accession>A9E1S5</accession>
<dbReference type="AlphaFoldDB" id="A9E1S5"/>
<dbReference type="InterPro" id="IPR050229">
    <property type="entry name" value="GlpE_sulfurtransferase"/>
</dbReference>
<dbReference type="InterPro" id="IPR001763">
    <property type="entry name" value="Rhodanese-like_dom"/>
</dbReference>
<dbReference type="PROSITE" id="PS50206">
    <property type="entry name" value="RHODANESE_3"/>
    <property type="match status" value="1"/>
</dbReference>
<dbReference type="Pfam" id="PF00581">
    <property type="entry name" value="Rhodanese"/>
    <property type="match status" value="1"/>
</dbReference>
<keyword evidence="3" id="KW-1185">Reference proteome</keyword>
<feature type="domain" description="Rhodanese" evidence="1">
    <location>
        <begin position="37"/>
        <end position="124"/>
    </location>
</feature>
<evidence type="ECO:0000313" key="2">
    <source>
        <dbReference type="EMBL" id="EDP95668.1"/>
    </source>
</evidence>
<dbReference type="SMART" id="SM00450">
    <property type="entry name" value="RHOD"/>
    <property type="match status" value="1"/>
</dbReference>
<dbReference type="STRING" id="391587.KAOT1_22491"/>